<dbReference type="RefSeq" id="WP_014135873.1">
    <property type="nucleotide sequence ID" value="NC_016109.1"/>
</dbReference>
<keyword evidence="5" id="KW-1185">Reference proteome</keyword>
<gene>
    <name evidence="4" type="ordered locus">KSE_27480</name>
</gene>
<keyword evidence="1" id="KW-0596">Phosphopantetheine</keyword>
<reference evidence="4 5" key="1">
    <citation type="journal article" date="2010" name="DNA Res.">
        <title>Genome sequence of Kitasatospora setae NBRC 14216T: an evolutionary snapshot of the family Streptomycetaceae.</title>
        <authorList>
            <person name="Ichikawa N."/>
            <person name="Oguchi A."/>
            <person name="Ikeda H."/>
            <person name="Ishikawa J."/>
            <person name="Kitani S."/>
            <person name="Watanabe Y."/>
            <person name="Nakamura S."/>
            <person name="Katano Y."/>
            <person name="Kishi E."/>
            <person name="Sasagawa M."/>
            <person name="Ankai A."/>
            <person name="Fukui S."/>
            <person name="Hashimoto Y."/>
            <person name="Kamata S."/>
            <person name="Otoguro M."/>
            <person name="Tanikawa S."/>
            <person name="Nihira T."/>
            <person name="Horinouchi S."/>
            <person name="Ohnishi Y."/>
            <person name="Hayakawa M."/>
            <person name="Kuzuyama T."/>
            <person name="Arisawa A."/>
            <person name="Nomoto F."/>
            <person name="Miura H."/>
            <person name="Takahashi Y."/>
            <person name="Fujita N."/>
        </authorList>
    </citation>
    <scope>NUCLEOTIDE SEQUENCE [LARGE SCALE GENOMIC DNA]</scope>
    <source>
        <strain evidence="5">ATCC 33774 / DSM 43861 / JCM 3304 / KCC A-0304 / NBRC 14216 / KM-6054</strain>
    </source>
</reference>
<feature type="domain" description="Carrier" evidence="3">
    <location>
        <begin position="11"/>
        <end position="89"/>
    </location>
</feature>
<dbReference type="InterPro" id="IPR036736">
    <property type="entry name" value="ACP-like_sf"/>
</dbReference>
<evidence type="ECO:0000256" key="2">
    <source>
        <dbReference type="ARBA" id="ARBA00022553"/>
    </source>
</evidence>
<dbReference type="Gene3D" id="1.10.1200.10">
    <property type="entry name" value="ACP-like"/>
    <property type="match status" value="1"/>
</dbReference>
<dbReference type="SUPFAM" id="SSF47336">
    <property type="entry name" value="ACP-like"/>
    <property type="match status" value="1"/>
</dbReference>
<evidence type="ECO:0000313" key="4">
    <source>
        <dbReference type="EMBL" id="BAJ28560.1"/>
    </source>
</evidence>
<dbReference type="Proteomes" id="UP000007076">
    <property type="component" value="Chromosome"/>
</dbReference>
<dbReference type="SMART" id="SM01294">
    <property type="entry name" value="PKS_PP_betabranch"/>
    <property type="match status" value="1"/>
</dbReference>
<evidence type="ECO:0000259" key="3">
    <source>
        <dbReference type="PROSITE" id="PS50075"/>
    </source>
</evidence>
<dbReference type="EMBL" id="AP010968">
    <property type="protein sequence ID" value="BAJ28560.1"/>
    <property type="molecule type" value="Genomic_DNA"/>
</dbReference>
<dbReference type="GO" id="GO:0031177">
    <property type="term" value="F:phosphopantetheine binding"/>
    <property type="evidence" value="ECO:0007669"/>
    <property type="project" value="InterPro"/>
</dbReference>
<proteinExistence type="predicted"/>
<dbReference type="SMART" id="SM00823">
    <property type="entry name" value="PKS_PP"/>
    <property type="match status" value="1"/>
</dbReference>
<protein>
    <recommendedName>
        <fullName evidence="3">Carrier domain-containing protein</fullName>
    </recommendedName>
</protein>
<evidence type="ECO:0000313" key="5">
    <source>
        <dbReference type="Proteomes" id="UP000007076"/>
    </source>
</evidence>
<evidence type="ECO:0000256" key="1">
    <source>
        <dbReference type="ARBA" id="ARBA00022450"/>
    </source>
</evidence>
<dbReference type="eggNOG" id="COG0236">
    <property type="taxonomic scope" value="Bacteria"/>
</dbReference>
<dbReference type="InterPro" id="IPR020806">
    <property type="entry name" value="PKS_PP-bd"/>
</dbReference>
<dbReference type="PROSITE" id="PS50075">
    <property type="entry name" value="CARRIER"/>
    <property type="match status" value="1"/>
</dbReference>
<accession>E4NBH9</accession>
<dbReference type="KEGG" id="ksk:KSE_27480"/>
<organism evidence="4 5">
    <name type="scientific">Kitasatospora setae (strain ATCC 33774 / DSM 43861 / JCM 3304 / KCC A-0304 / NBRC 14216 / KM-6054)</name>
    <name type="common">Streptomyces setae</name>
    <dbReference type="NCBI Taxonomy" id="452652"/>
    <lineage>
        <taxon>Bacteria</taxon>
        <taxon>Bacillati</taxon>
        <taxon>Actinomycetota</taxon>
        <taxon>Actinomycetes</taxon>
        <taxon>Kitasatosporales</taxon>
        <taxon>Streptomycetaceae</taxon>
        <taxon>Kitasatospora</taxon>
    </lineage>
</organism>
<dbReference type="InterPro" id="IPR009081">
    <property type="entry name" value="PP-bd_ACP"/>
</dbReference>
<dbReference type="HOGENOM" id="CLU_157807_1_0_11"/>
<keyword evidence="2" id="KW-0597">Phosphoprotein</keyword>
<name>E4NBH9_KITSK</name>
<dbReference type="STRING" id="452652.KSE_27480"/>
<sequence length="93" mass="10166">MTASRPLPGDQAETEIRGWLIDRLSESLSRPRHEINPDMPFIECGLDSVAALSLFGDIEEKFGLYLEPAIAWEYHPTVTAMAAYLASEAGASA</sequence>
<dbReference type="AlphaFoldDB" id="E4NBH9"/>
<dbReference type="PATRIC" id="fig|452652.3.peg.2754"/>
<dbReference type="Pfam" id="PF00550">
    <property type="entry name" value="PP-binding"/>
    <property type="match status" value="1"/>
</dbReference>
<dbReference type="GO" id="GO:0017000">
    <property type="term" value="P:antibiotic biosynthetic process"/>
    <property type="evidence" value="ECO:0007669"/>
    <property type="project" value="UniProtKB-ARBA"/>
</dbReference>